<dbReference type="EMBL" id="JAUDDZ010000006">
    <property type="protein sequence ID" value="MDM8275056.1"/>
    <property type="molecule type" value="Genomic_DNA"/>
</dbReference>
<evidence type="ECO:0000256" key="3">
    <source>
        <dbReference type="ARBA" id="ARBA00012030"/>
    </source>
</evidence>
<feature type="domain" description="Uracil-DNA glycosylase-like" evidence="13">
    <location>
        <begin position="43"/>
        <end position="195"/>
    </location>
</feature>
<keyword evidence="14" id="KW-0326">Glycosidase</keyword>
<evidence type="ECO:0000256" key="10">
    <source>
        <dbReference type="ARBA" id="ARBA00023014"/>
    </source>
</evidence>
<sequence>MGVMHIPGHTHQAPREVSLEEIRAVLGDCRLCELCQTRTNIVFGVGNPHARVMFVGEAPGRNEDLQGEPFVGRAGENLNGVLSLAGLTRQEIYIANVLKCRPPGNRDPKADEVLACAPFLREQIRSIWPDVIVTMGNPATHFVLKTETGITRLRGRFHQMGHFVVMPTFHPAAALRNPAWQQLLEEDFRMLGDYLARHPAAEPAGALGATGAPAASAGSSEALPTVGE</sequence>
<protein>
    <recommendedName>
        <fullName evidence="4">Type-4 uracil-DNA glycosylase</fullName>
        <ecNumber evidence="3">3.2.2.27</ecNumber>
    </recommendedName>
</protein>
<evidence type="ECO:0000256" key="11">
    <source>
        <dbReference type="ARBA" id="ARBA00023204"/>
    </source>
</evidence>
<evidence type="ECO:0000256" key="8">
    <source>
        <dbReference type="ARBA" id="ARBA00022801"/>
    </source>
</evidence>
<evidence type="ECO:0000256" key="4">
    <source>
        <dbReference type="ARBA" id="ARBA00019403"/>
    </source>
</evidence>
<dbReference type="Gene3D" id="3.40.470.10">
    <property type="entry name" value="Uracil-DNA glycosylase-like domain"/>
    <property type="match status" value="1"/>
</dbReference>
<dbReference type="Proteomes" id="UP001529421">
    <property type="component" value="Unassembled WGS sequence"/>
</dbReference>
<evidence type="ECO:0000313" key="15">
    <source>
        <dbReference type="Proteomes" id="UP001529421"/>
    </source>
</evidence>
<dbReference type="SMART" id="SM00986">
    <property type="entry name" value="UDG"/>
    <property type="match status" value="1"/>
</dbReference>
<evidence type="ECO:0000313" key="14">
    <source>
        <dbReference type="EMBL" id="MDM8275056.1"/>
    </source>
</evidence>
<accession>A0ABT7V9A1</accession>
<dbReference type="InterPro" id="IPR051536">
    <property type="entry name" value="UDG_Type-4/5"/>
</dbReference>
<dbReference type="NCBIfam" id="TIGR00758">
    <property type="entry name" value="UDG_fam4"/>
    <property type="match status" value="1"/>
</dbReference>
<evidence type="ECO:0000259" key="13">
    <source>
        <dbReference type="SMART" id="SM00986"/>
    </source>
</evidence>
<gene>
    <name evidence="14" type="ORF">QUW28_06020</name>
</gene>
<dbReference type="GO" id="GO:0004844">
    <property type="term" value="F:uracil DNA N-glycosylase activity"/>
    <property type="evidence" value="ECO:0007669"/>
    <property type="project" value="UniProtKB-EC"/>
</dbReference>
<dbReference type="EC" id="3.2.2.27" evidence="3"/>
<dbReference type="RefSeq" id="WP_289545127.1">
    <property type="nucleotide sequence ID" value="NZ_JAUDDZ010000006.1"/>
</dbReference>
<evidence type="ECO:0000256" key="1">
    <source>
        <dbReference type="ARBA" id="ARBA00001400"/>
    </source>
</evidence>
<dbReference type="Pfam" id="PF03167">
    <property type="entry name" value="UDG"/>
    <property type="match status" value="1"/>
</dbReference>
<evidence type="ECO:0000256" key="7">
    <source>
        <dbReference type="ARBA" id="ARBA00022763"/>
    </source>
</evidence>
<dbReference type="PANTHER" id="PTHR33693">
    <property type="entry name" value="TYPE-5 URACIL-DNA GLYCOSYLASE"/>
    <property type="match status" value="1"/>
</dbReference>
<comment type="similarity">
    <text evidence="2">Belongs to the uracil-DNA glycosylase (UDG) superfamily. Type 4 (UDGa) family.</text>
</comment>
<keyword evidence="9" id="KW-0408">Iron</keyword>
<dbReference type="InterPro" id="IPR036895">
    <property type="entry name" value="Uracil-DNA_glycosylase-like_sf"/>
</dbReference>
<evidence type="ECO:0000256" key="5">
    <source>
        <dbReference type="ARBA" id="ARBA00022485"/>
    </source>
</evidence>
<comment type="caution">
    <text evidence="14">The sequence shown here is derived from an EMBL/GenBank/DDBJ whole genome shotgun (WGS) entry which is preliminary data.</text>
</comment>
<dbReference type="CDD" id="cd10030">
    <property type="entry name" value="UDG-F4_TTUDGA_SPO1dp_like"/>
    <property type="match status" value="1"/>
</dbReference>
<dbReference type="SUPFAM" id="SSF52141">
    <property type="entry name" value="Uracil-DNA glycosylase-like"/>
    <property type="match status" value="1"/>
</dbReference>
<keyword evidence="15" id="KW-1185">Reference proteome</keyword>
<evidence type="ECO:0000256" key="9">
    <source>
        <dbReference type="ARBA" id="ARBA00023004"/>
    </source>
</evidence>
<keyword evidence="8 14" id="KW-0378">Hydrolase</keyword>
<dbReference type="InterPro" id="IPR005273">
    <property type="entry name" value="Ura-DNA_glyco_family4"/>
</dbReference>
<evidence type="ECO:0000256" key="6">
    <source>
        <dbReference type="ARBA" id="ARBA00022723"/>
    </source>
</evidence>
<reference evidence="15" key="1">
    <citation type="submission" date="2023-06" db="EMBL/GenBank/DDBJ databases">
        <title>Identification and characterization of horizontal gene transfer across gut microbiota members of farm animals based on homology search.</title>
        <authorList>
            <person name="Zeman M."/>
            <person name="Kubasova T."/>
            <person name="Jahodarova E."/>
            <person name="Nykrynova M."/>
            <person name="Rychlik I."/>
        </authorList>
    </citation>
    <scope>NUCLEOTIDE SEQUENCE [LARGE SCALE GENOMIC DNA]</scope>
    <source>
        <strain evidence="15">154_Feed</strain>
    </source>
</reference>
<dbReference type="SMART" id="SM00987">
    <property type="entry name" value="UreE_C"/>
    <property type="match status" value="1"/>
</dbReference>
<name>A0ABT7V9A1_9ACTN</name>
<comment type="catalytic activity">
    <reaction evidence="1">
        <text>Hydrolyzes single-stranded DNA or mismatched double-stranded DNA and polynucleotides, releasing free uracil.</text>
        <dbReference type="EC" id="3.2.2.27"/>
    </reaction>
</comment>
<keyword evidence="11" id="KW-0234">DNA repair</keyword>
<proteinExistence type="inferred from homology"/>
<keyword evidence="6" id="KW-0479">Metal-binding</keyword>
<keyword evidence="7" id="KW-0227">DNA damage</keyword>
<keyword evidence="5" id="KW-0004">4Fe-4S</keyword>
<keyword evidence="10" id="KW-0411">Iron-sulfur</keyword>
<dbReference type="PANTHER" id="PTHR33693:SF1">
    <property type="entry name" value="TYPE-4 URACIL-DNA GLYCOSYLASE"/>
    <property type="match status" value="1"/>
</dbReference>
<feature type="region of interest" description="Disordered" evidence="12">
    <location>
        <begin position="206"/>
        <end position="228"/>
    </location>
</feature>
<evidence type="ECO:0000256" key="2">
    <source>
        <dbReference type="ARBA" id="ARBA00006521"/>
    </source>
</evidence>
<evidence type="ECO:0000256" key="12">
    <source>
        <dbReference type="SAM" id="MobiDB-lite"/>
    </source>
</evidence>
<organism evidence="14 15">
    <name type="scientific">Enorma phocaeensis</name>
    <dbReference type="NCBI Taxonomy" id="1871019"/>
    <lineage>
        <taxon>Bacteria</taxon>
        <taxon>Bacillati</taxon>
        <taxon>Actinomycetota</taxon>
        <taxon>Coriobacteriia</taxon>
        <taxon>Coriobacteriales</taxon>
        <taxon>Coriobacteriaceae</taxon>
        <taxon>Enorma</taxon>
    </lineage>
</organism>
<dbReference type="InterPro" id="IPR005122">
    <property type="entry name" value="Uracil-DNA_glycosylase-like"/>
</dbReference>